<dbReference type="InParanoid" id="D8Q7F5"/>
<gene>
    <name evidence="2" type="ORF">SCHCODRAFT_109734</name>
</gene>
<keyword evidence="3" id="KW-1185">Reference proteome</keyword>
<dbReference type="HOGENOM" id="CLU_2832618_0_0_1"/>
<name>D8Q7F5_SCHCM</name>
<dbReference type="KEGG" id="scm:SCHCO_02629331"/>
<reference evidence="2 3" key="1">
    <citation type="journal article" date="2010" name="Nat. Biotechnol.">
        <title>Genome sequence of the model mushroom Schizophyllum commune.</title>
        <authorList>
            <person name="Ohm R.A."/>
            <person name="de Jong J.F."/>
            <person name="Lugones L.G."/>
            <person name="Aerts A."/>
            <person name="Kothe E."/>
            <person name="Stajich J.E."/>
            <person name="de Vries R.P."/>
            <person name="Record E."/>
            <person name="Levasseur A."/>
            <person name="Baker S.E."/>
            <person name="Bartholomew K.A."/>
            <person name="Coutinho P.M."/>
            <person name="Erdmann S."/>
            <person name="Fowler T.J."/>
            <person name="Gathman A.C."/>
            <person name="Lombard V."/>
            <person name="Henrissat B."/>
            <person name="Knabe N."/>
            <person name="Kuees U."/>
            <person name="Lilly W.W."/>
            <person name="Lindquist E."/>
            <person name="Lucas S."/>
            <person name="Magnuson J.K."/>
            <person name="Piumi F."/>
            <person name="Raudaskoski M."/>
            <person name="Salamov A."/>
            <person name="Schmutz J."/>
            <person name="Schwarze F.W.M.R."/>
            <person name="vanKuyk P.A."/>
            <person name="Horton J.S."/>
            <person name="Grigoriev I.V."/>
            <person name="Woesten H.A.B."/>
        </authorList>
    </citation>
    <scope>NUCLEOTIDE SEQUENCE [LARGE SCALE GENOMIC DNA]</scope>
    <source>
        <strain evidence="3">H4-8 / FGSC 9210</strain>
    </source>
</reference>
<protein>
    <submittedName>
        <fullName evidence="2">Uncharacterized protein</fullName>
    </submittedName>
</protein>
<accession>D8Q7F5</accession>
<proteinExistence type="predicted"/>
<dbReference type="Proteomes" id="UP000007431">
    <property type="component" value="Unassembled WGS sequence"/>
</dbReference>
<feature type="non-terminal residue" evidence="2">
    <location>
        <position position="66"/>
    </location>
</feature>
<dbReference type="EMBL" id="GL377307">
    <property type="protein sequence ID" value="EFI96016.1"/>
    <property type="molecule type" value="Genomic_DNA"/>
</dbReference>
<evidence type="ECO:0000313" key="2">
    <source>
        <dbReference type="EMBL" id="EFI96016.1"/>
    </source>
</evidence>
<dbReference type="VEuPathDB" id="FungiDB:SCHCODRAFT_02629331"/>
<dbReference type="AlphaFoldDB" id="D8Q7F5"/>
<dbReference type="GeneID" id="9587440"/>
<evidence type="ECO:0000313" key="3">
    <source>
        <dbReference type="Proteomes" id="UP000007431"/>
    </source>
</evidence>
<feature type="region of interest" description="Disordered" evidence="1">
    <location>
        <begin position="26"/>
        <end position="46"/>
    </location>
</feature>
<organism evidence="3">
    <name type="scientific">Schizophyllum commune (strain H4-8 / FGSC 9210)</name>
    <name type="common">Split gill fungus</name>
    <dbReference type="NCBI Taxonomy" id="578458"/>
    <lineage>
        <taxon>Eukaryota</taxon>
        <taxon>Fungi</taxon>
        <taxon>Dikarya</taxon>
        <taxon>Basidiomycota</taxon>
        <taxon>Agaricomycotina</taxon>
        <taxon>Agaricomycetes</taxon>
        <taxon>Agaricomycetidae</taxon>
        <taxon>Agaricales</taxon>
        <taxon>Schizophyllaceae</taxon>
        <taxon>Schizophyllum</taxon>
    </lineage>
</organism>
<evidence type="ECO:0000256" key="1">
    <source>
        <dbReference type="SAM" id="MobiDB-lite"/>
    </source>
</evidence>
<sequence>MQKQGNLAKADDIRTMKEVLKDEAEVPGLPLGVAQAPANRSDKTRASKYEFPILASKCSFEALQEK</sequence>